<dbReference type="InterPro" id="IPR038375">
    <property type="entry name" value="NDUFAF7_sf"/>
</dbReference>
<evidence type="ECO:0000256" key="2">
    <source>
        <dbReference type="ARBA" id="ARBA00022679"/>
    </source>
</evidence>
<dbReference type="PANTHER" id="PTHR12049">
    <property type="entry name" value="PROTEIN ARGININE METHYLTRANSFERASE NDUFAF7, MITOCHONDRIAL"/>
    <property type="match status" value="1"/>
</dbReference>
<sequence>MSDDAATVVPLAERLRKQIEAGGPISVAHYIGEANAHYYATRDPIGAAGDFTTAPEISQMFGELIGLCLADIWIQSGRARAPLYVELGPGRGTLANDALRAMRAADLLPQVHLIETSPVLRTQQKSLLPDAQFHDDLETLPRDAPILAVANEFFDALPTRQIVRTEKGWRERVVIAGDGGGFTPIAGYRDMAAVVPPSLADAPVGSIVEISPAAATVAMLLARRIAQQGGAAIIVDYGYSGPALGDSLQAVRNHAYADPFVGVGEHDLTTHVDFTMIGHVGMQAGLSVLGPVAQGDFLRALGIDARAAQLGHRAPDRAAAIAAARARLVEPEQMGGLFKVMAFVHPDWPRPDGFGLAGASL</sequence>
<dbReference type="InterPro" id="IPR029063">
    <property type="entry name" value="SAM-dependent_MTases_sf"/>
</dbReference>
<evidence type="ECO:0000256" key="1">
    <source>
        <dbReference type="ARBA" id="ARBA00022603"/>
    </source>
</evidence>
<organism evidence="3 4">
    <name type="scientific">Sphingobium algorifonticola</name>
    <dbReference type="NCBI Taxonomy" id="2008318"/>
    <lineage>
        <taxon>Bacteria</taxon>
        <taxon>Pseudomonadati</taxon>
        <taxon>Pseudomonadota</taxon>
        <taxon>Alphaproteobacteria</taxon>
        <taxon>Sphingomonadales</taxon>
        <taxon>Sphingomonadaceae</taxon>
        <taxon>Sphingobium</taxon>
    </lineage>
</organism>
<comment type="caution">
    <text evidence="3">The sequence shown here is derived from an EMBL/GenBank/DDBJ whole genome shotgun (WGS) entry which is preliminary data.</text>
</comment>
<accession>A0A437JD04</accession>
<keyword evidence="1 3" id="KW-0489">Methyltransferase</keyword>
<dbReference type="RefSeq" id="WP_127689294.1">
    <property type="nucleotide sequence ID" value="NZ_RZUL01000001.1"/>
</dbReference>
<gene>
    <name evidence="3" type="ORF">ENE74_03905</name>
</gene>
<dbReference type="PANTHER" id="PTHR12049:SF7">
    <property type="entry name" value="PROTEIN ARGININE METHYLTRANSFERASE NDUFAF7, MITOCHONDRIAL"/>
    <property type="match status" value="1"/>
</dbReference>
<proteinExistence type="predicted"/>
<dbReference type="OrthoDB" id="9794208at2"/>
<evidence type="ECO:0000313" key="3">
    <source>
        <dbReference type="EMBL" id="RVT43754.1"/>
    </source>
</evidence>
<dbReference type="Proteomes" id="UP000282977">
    <property type="component" value="Unassembled WGS sequence"/>
</dbReference>
<name>A0A437JD04_9SPHN</name>
<dbReference type="GO" id="GO:0032259">
    <property type="term" value="P:methylation"/>
    <property type="evidence" value="ECO:0007669"/>
    <property type="project" value="UniProtKB-KW"/>
</dbReference>
<dbReference type="InterPro" id="IPR003788">
    <property type="entry name" value="NDUFAF7"/>
</dbReference>
<dbReference type="AlphaFoldDB" id="A0A437JD04"/>
<keyword evidence="4" id="KW-1185">Reference proteome</keyword>
<dbReference type="GO" id="GO:0035243">
    <property type="term" value="F:protein-arginine omega-N symmetric methyltransferase activity"/>
    <property type="evidence" value="ECO:0007669"/>
    <property type="project" value="TreeGrafter"/>
</dbReference>
<evidence type="ECO:0000313" key="4">
    <source>
        <dbReference type="Proteomes" id="UP000282977"/>
    </source>
</evidence>
<protein>
    <submittedName>
        <fullName evidence="3">Class I SAM-dependent methyltransferase</fullName>
    </submittedName>
</protein>
<keyword evidence="2 3" id="KW-0808">Transferase</keyword>
<dbReference type="EMBL" id="RZUL01000001">
    <property type="protein sequence ID" value="RVT43754.1"/>
    <property type="molecule type" value="Genomic_DNA"/>
</dbReference>
<dbReference type="Pfam" id="PF02636">
    <property type="entry name" value="Methyltransf_28"/>
    <property type="match status" value="1"/>
</dbReference>
<reference evidence="3 4" key="1">
    <citation type="submission" date="2019-01" db="EMBL/GenBank/DDBJ databases">
        <authorList>
            <person name="Chen W.-M."/>
        </authorList>
    </citation>
    <scope>NUCLEOTIDE SEQUENCE [LARGE SCALE GENOMIC DNA]</scope>
    <source>
        <strain evidence="3 4">TLA-22</strain>
    </source>
</reference>
<dbReference type="Gene3D" id="3.40.50.12710">
    <property type="match status" value="1"/>
</dbReference>
<dbReference type="SUPFAM" id="SSF53335">
    <property type="entry name" value="S-adenosyl-L-methionine-dependent methyltransferases"/>
    <property type="match status" value="1"/>
</dbReference>